<dbReference type="AlphaFoldDB" id="A0ABD5EB66"/>
<evidence type="ECO:0000259" key="1">
    <source>
        <dbReference type="Pfam" id="PF05685"/>
    </source>
</evidence>
<keyword evidence="2" id="KW-0255">Endonuclease</keyword>
<dbReference type="Pfam" id="PF05685">
    <property type="entry name" value="Uma2"/>
    <property type="match status" value="1"/>
</dbReference>
<dbReference type="InterPro" id="IPR008538">
    <property type="entry name" value="Uma2"/>
</dbReference>
<dbReference type="Proteomes" id="UP001183607">
    <property type="component" value="Unassembled WGS sequence"/>
</dbReference>
<accession>A0ABD5EB66</accession>
<organism evidence="2 3">
    <name type="scientific">Streptomyces evansiae</name>
    <dbReference type="NCBI Taxonomy" id="3075535"/>
    <lineage>
        <taxon>Bacteria</taxon>
        <taxon>Bacillati</taxon>
        <taxon>Actinomycetota</taxon>
        <taxon>Actinomycetes</taxon>
        <taxon>Kitasatosporales</taxon>
        <taxon>Streptomycetaceae</taxon>
        <taxon>Streptomyces</taxon>
    </lineage>
</organism>
<comment type="caution">
    <text evidence="2">The sequence shown here is derived from an EMBL/GenBank/DDBJ whole genome shotgun (WGS) entry which is preliminary data.</text>
</comment>
<reference evidence="3" key="1">
    <citation type="submission" date="2023-07" db="EMBL/GenBank/DDBJ databases">
        <title>30 novel species of actinomycetes from the DSMZ collection.</title>
        <authorList>
            <person name="Nouioui I."/>
        </authorList>
    </citation>
    <scope>NUCLEOTIDE SEQUENCE [LARGE SCALE GENOMIC DNA]</scope>
    <source>
        <strain evidence="3">DSM 41982</strain>
    </source>
</reference>
<dbReference type="PANTHER" id="PTHR35400">
    <property type="entry name" value="SLR1083 PROTEIN"/>
    <property type="match status" value="1"/>
</dbReference>
<gene>
    <name evidence="2" type="ORF">RM574_24720</name>
</gene>
<dbReference type="RefSeq" id="WP_043257514.1">
    <property type="nucleotide sequence ID" value="NZ_JAVRER010000051.1"/>
</dbReference>
<dbReference type="InterPro" id="IPR011335">
    <property type="entry name" value="Restrct_endonuc-II-like"/>
</dbReference>
<evidence type="ECO:0000313" key="2">
    <source>
        <dbReference type="EMBL" id="MDT0418686.1"/>
    </source>
</evidence>
<dbReference type="EMBL" id="JAVRER010000051">
    <property type="protein sequence ID" value="MDT0418686.1"/>
    <property type="molecule type" value="Genomic_DNA"/>
</dbReference>
<dbReference type="Gene3D" id="3.90.1570.10">
    <property type="entry name" value="tt1808, chain A"/>
    <property type="match status" value="1"/>
</dbReference>
<protein>
    <submittedName>
        <fullName evidence="2">Uma2 family endonuclease</fullName>
    </submittedName>
</protein>
<evidence type="ECO:0000313" key="3">
    <source>
        <dbReference type="Proteomes" id="UP001183607"/>
    </source>
</evidence>
<dbReference type="InterPro" id="IPR012296">
    <property type="entry name" value="Nuclease_put_TT1808"/>
</dbReference>
<feature type="domain" description="Putative restriction endonuclease" evidence="1">
    <location>
        <begin position="26"/>
        <end position="184"/>
    </location>
</feature>
<sequence>MAELAGSSLPAPSVDAAFEVFSAAAPKGWRVELVEGEIHVAPPANGEHEEMVSELSGQARDHRRDLARYTGIGLRVPGASGSGRVIPDLVLAPRGSFADRQEWHDPSPVLLAAEVTSPSTAANDRVRKIRGYARAGIPVYLVVDREAAHIVVCTRPSGDDYRQKTTYKVGDPVPLPEPVGFTLDSGQL</sequence>
<dbReference type="GO" id="GO:0004519">
    <property type="term" value="F:endonuclease activity"/>
    <property type="evidence" value="ECO:0007669"/>
    <property type="project" value="UniProtKB-KW"/>
</dbReference>
<dbReference type="CDD" id="cd06260">
    <property type="entry name" value="DUF820-like"/>
    <property type="match status" value="1"/>
</dbReference>
<dbReference type="PANTHER" id="PTHR35400:SF3">
    <property type="entry name" value="SLL1072 PROTEIN"/>
    <property type="match status" value="1"/>
</dbReference>
<name>A0ABD5EB66_9ACTN</name>
<dbReference type="SUPFAM" id="SSF52980">
    <property type="entry name" value="Restriction endonuclease-like"/>
    <property type="match status" value="1"/>
</dbReference>
<keyword evidence="2" id="KW-0540">Nuclease</keyword>
<keyword evidence="2" id="KW-0378">Hydrolase</keyword>
<proteinExistence type="predicted"/>